<evidence type="ECO:0000256" key="1">
    <source>
        <dbReference type="ARBA" id="ARBA00022857"/>
    </source>
</evidence>
<dbReference type="Proteomes" id="UP000887566">
    <property type="component" value="Unplaced"/>
</dbReference>
<reference evidence="5" key="1">
    <citation type="submission" date="2022-11" db="UniProtKB">
        <authorList>
            <consortium name="WormBaseParasite"/>
        </authorList>
    </citation>
    <scope>IDENTIFICATION</scope>
</reference>
<evidence type="ECO:0000313" key="4">
    <source>
        <dbReference type="Proteomes" id="UP000887566"/>
    </source>
</evidence>
<dbReference type="GO" id="GO:0005737">
    <property type="term" value="C:cytoplasm"/>
    <property type="evidence" value="ECO:0007669"/>
    <property type="project" value="TreeGrafter"/>
</dbReference>
<protein>
    <submittedName>
        <fullName evidence="5">Uncharacterized protein</fullName>
    </submittedName>
</protein>
<dbReference type="WBParaSite" id="PSAMB.scaffold1146size35279.g11228.t1">
    <property type="protein sequence ID" value="PSAMB.scaffold1146size35279.g11228.t1"/>
    <property type="gene ID" value="PSAMB.scaffold1146size35279.g11228"/>
</dbReference>
<comment type="similarity">
    <text evidence="3">Belongs to the short-chain dehydrogenases/reductases (SDR) family.</text>
</comment>
<keyword evidence="1" id="KW-0521">NADP</keyword>
<accession>A0A914UQP2</accession>
<dbReference type="CDD" id="cd05325">
    <property type="entry name" value="carb_red_sniffer_like_SDR_c"/>
    <property type="match status" value="1"/>
</dbReference>
<keyword evidence="2" id="KW-0560">Oxidoreductase</keyword>
<dbReference type="PRINTS" id="PR00081">
    <property type="entry name" value="GDHRDH"/>
</dbReference>
<sequence length="255" mass="27039">MSHPRTVLVTGASRGIGLELVKQLAALENGPVHIFAACRNPDAATDLQSVVKAHSTVHVVTLDAEDDNSIDSAVKEVQSVLKDEGLNLLVNNAGILEREGVSIPDAKRDVYQRHFNVNATGPVMVTQAFLPLLQKASSASNSANMGIHKAAVINISSTLGSIAENTGIEKIVDHTAYRMTKTALNQLTKTLSIDLAKDGILVVSFCPGWVQTDMGGSQAVLKVNDSVSALLGSFSKLTKEHSGGFFAHTGQPIKY</sequence>
<dbReference type="InterPro" id="IPR051468">
    <property type="entry name" value="Fungal_SecMetab_SDRs"/>
</dbReference>
<dbReference type="Gene3D" id="3.40.50.720">
    <property type="entry name" value="NAD(P)-binding Rossmann-like Domain"/>
    <property type="match status" value="1"/>
</dbReference>
<dbReference type="AlphaFoldDB" id="A0A914UQP2"/>
<dbReference type="PANTHER" id="PTHR43544:SF7">
    <property type="entry name" value="NADB-LER2"/>
    <property type="match status" value="1"/>
</dbReference>
<proteinExistence type="inferred from homology"/>
<evidence type="ECO:0000256" key="2">
    <source>
        <dbReference type="ARBA" id="ARBA00023002"/>
    </source>
</evidence>
<organism evidence="4 5">
    <name type="scientific">Plectus sambesii</name>
    <dbReference type="NCBI Taxonomy" id="2011161"/>
    <lineage>
        <taxon>Eukaryota</taxon>
        <taxon>Metazoa</taxon>
        <taxon>Ecdysozoa</taxon>
        <taxon>Nematoda</taxon>
        <taxon>Chromadorea</taxon>
        <taxon>Plectida</taxon>
        <taxon>Plectina</taxon>
        <taxon>Plectoidea</taxon>
        <taxon>Plectidae</taxon>
        <taxon>Plectus</taxon>
    </lineage>
</organism>
<dbReference type="InterPro" id="IPR002347">
    <property type="entry name" value="SDR_fam"/>
</dbReference>
<dbReference type="InterPro" id="IPR036291">
    <property type="entry name" value="NAD(P)-bd_dom_sf"/>
</dbReference>
<keyword evidence="4" id="KW-1185">Reference proteome</keyword>
<dbReference type="Pfam" id="PF00106">
    <property type="entry name" value="adh_short"/>
    <property type="match status" value="1"/>
</dbReference>
<name>A0A914UQP2_9BILA</name>
<dbReference type="GO" id="GO:0016491">
    <property type="term" value="F:oxidoreductase activity"/>
    <property type="evidence" value="ECO:0007669"/>
    <property type="project" value="UniProtKB-KW"/>
</dbReference>
<evidence type="ECO:0000256" key="3">
    <source>
        <dbReference type="RuleBase" id="RU000363"/>
    </source>
</evidence>
<evidence type="ECO:0000313" key="5">
    <source>
        <dbReference type="WBParaSite" id="PSAMB.scaffold1146size35279.g11228.t1"/>
    </source>
</evidence>
<dbReference type="PRINTS" id="PR00080">
    <property type="entry name" value="SDRFAMILY"/>
</dbReference>
<dbReference type="PANTHER" id="PTHR43544">
    <property type="entry name" value="SHORT-CHAIN DEHYDROGENASE/REDUCTASE"/>
    <property type="match status" value="1"/>
</dbReference>
<dbReference type="SUPFAM" id="SSF51735">
    <property type="entry name" value="NAD(P)-binding Rossmann-fold domains"/>
    <property type="match status" value="1"/>
</dbReference>